<evidence type="ECO:0000313" key="2">
    <source>
        <dbReference type="EMBL" id="KAF7683919.1"/>
    </source>
</evidence>
<gene>
    <name evidence="2" type="primary">PO22</name>
    <name evidence="2" type="ORF">TCON_0881</name>
</gene>
<organism evidence="2 3">
    <name type="scientific">Astathelohania contejeani</name>
    <dbReference type="NCBI Taxonomy" id="164912"/>
    <lineage>
        <taxon>Eukaryota</taxon>
        <taxon>Fungi</taxon>
        <taxon>Fungi incertae sedis</taxon>
        <taxon>Microsporidia</taxon>
        <taxon>Astathelohaniidae</taxon>
        <taxon>Astathelohania</taxon>
    </lineage>
</organism>
<proteinExistence type="predicted"/>
<keyword evidence="3" id="KW-1185">Reference proteome</keyword>
<reference evidence="2 3" key="1">
    <citation type="submission" date="2019-01" db="EMBL/GenBank/DDBJ databases">
        <title>Genomes sequencing and comparative genomics of infectious freshwater microsporidia, Cucumispora dikerogammari and Thelohania contejeani.</title>
        <authorList>
            <person name="Cormier A."/>
            <person name="Giraud I."/>
            <person name="Wattier R."/>
            <person name="Teixeira M."/>
            <person name="Grandjean F."/>
            <person name="Rigaud T."/>
            <person name="Cordaux R."/>
        </authorList>
    </citation>
    <scope>NUCLEOTIDE SEQUENCE [LARGE SCALE GENOMIC DNA]</scope>
    <source>
        <strain evidence="2">T1</strain>
        <tissue evidence="2">Spores</tissue>
    </source>
</reference>
<protein>
    <submittedName>
        <fullName evidence="2">Retrovirus-related Pol polyprotein from type-1 retrotransposable element R2</fullName>
    </submittedName>
</protein>
<feature type="domain" description="Reverse transcriptase" evidence="1">
    <location>
        <begin position="1"/>
        <end position="117"/>
    </location>
</feature>
<dbReference type="Pfam" id="PF00078">
    <property type="entry name" value="RVT_1"/>
    <property type="match status" value="1"/>
</dbReference>
<dbReference type="PANTHER" id="PTHR35450:SF2">
    <property type="entry name" value="REVERSE TRANSCRIPTASE DOMAIN-CONTAINING PROTEIN"/>
    <property type="match status" value="1"/>
</dbReference>
<dbReference type="Proteomes" id="UP001516464">
    <property type="component" value="Unassembled WGS sequence"/>
</dbReference>
<accession>A0ABQ7I0D4</accession>
<sequence>MQQGVERRDLLADEQLGTVRKVQGAEQAILNLSLNKEHGHLLKSTWIDVKKAFDSIDHKYLVECISKLGFPKWIPCFVKEITSKWSLDVRAGPESIINKRVKKGILQGDSLSPLLFV</sequence>
<evidence type="ECO:0000313" key="3">
    <source>
        <dbReference type="Proteomes" id="UP001516464"/>
    </source>
</evidence>
<name>A0ABQ7I0D4_9MICR</name>
<dbReference type="EMBL" id="SBIQ01000041">
    <property type="protein sequence ID" value="KAF7683919.1"/>
    <property type="molecule type" value="Genomic_DNA"/>
</dbReference>
<dbReference type="PANTHER" id="PTHR35450">
    <property type="entry name" value="REVERSE TRANSCRIPTASE DOMAIN-CONTAINING PROTEIN"/>
    <property type="match status" value="1"/>
</dbReference>
<evidence type="ECO:0000259" key="1">
    <source>
        <dbReference type="PROSITE" id="PS50878"/>
    </source>
</evidence>
<feature type="non-terminal residue" evidence="2">
    <location>
        <position position="117"/>
    </location>
</feature>
<dbReference type="PROSITE" id="PS50878">
    <property type="entry name" value="RT_POL"/>
    <property type="match status" value="1"/>
</dbReference>
<dbReference type="InterPro" id="IPR000477">
    <property type="entry name" value="RT_dom"/>
</dbReference>
<comment type="caution">
    <text evidence="2">The sequence shown here is derived from an EMBL/GenBank/DDBJ whole genome shotgun (WGS) entry which is preliminary data.</text>
</comment>